<name>A0A3R7MRU8_9STRA</name>
<dbReference type="EMBL" id="MAYM02001077">
    <property type="protein sequence ID" value="RLN26957.1"/>
    <property type="molecule type" value="Genomic_DNA"/>
</dbReference>
<evidence type="ECO:0000313" key="2">
    <source>
        <dbReference type="Proteomes" id="UP000285883"/>
    </source>
</evidence>
<comment type="caution">
    <text evidence="1">The sequence shown here is derived from an EMBL/GenBank/DDBJ whole genome shotgun (WGS) entry which is preliminary data.</text>
</comment>
<reference evidence="1 2" key="1">
    <citation type="submission" date="2018-07" db="EMBL/GenBank/DDBJ databases">
        <title>Genome sequencing of oomycete isolates from Chile give support for New Zealand origin for Phytophthora kernoviae and make available the first Nothophytophthora sp. genome.</title>
        <authorList>
            <person name="Studholme D.J."/>
            <person name="Sanfuentes E."/>
            <person name="Panda P."/>
            <person name="Hill R."/>
            <person name="Sambles C."/>
            <person name="Grant M."/>
            <person name="Williams N.M."/>
            <person name="Mcdougal R.L."/>
        </authorList>
    </citation>
    <scope>NUCLEOTIDE SEQUENCE [LARGE SCALE GENOMIC DNA]</scope>
    <source>
        <strain evidence="1">Chile2</strain>
    </source>
</reference>
<organism evidence="1 2">
    <name type="scientific">Phytophthora kernoviae</name>
    <dbReference type="NCBI Taxonomy" id="325452"/>
    <lineage>
        <taxon>Eukaryota</taxon>
        <taxon>Sar</taxon>
        <taxon>Stramenopiles</taxon>
        <taxon>Oomycota</taxon>
        <taxon>Peronosporomycetes</taxon>
        <taxon>Peronosporales</taxon>
        <taxon>Peronosporaceae</taxon>
        <taxon>Phytophthora</taxon>
    </lineage>
</organism>
<proteinExistence type="predicted"/>
<accession>A0A3R7MRU8</accession>
<protein>
    <submittedName>
        <fullName evidence="1">Uncharacterized protein</fullName>
    </submittedName>
</protein>
<gene>
    <name evidence="1" type="ORF">BBI17_009062</name>
</gene>
<sequence length="75" mass="8451">MQATKIFDDWAEGSRTRNWVSYNEAKVTLKDEPQMVEMVVRAQLSAQQRTVREAIAARKARQAATTRKARAAGEA</sequence>
<dbReference type="Proteomes" id="UP000285883">
    <property type="component" value="Unassembled WGS sequence"/>
</dbReference>
<feature type="non-terminal residue" evidence="1">
    <location>
        <position position="75"/>
    </location>
</feature>
<evidence type="ECO:0000313" key="1">
    <source>
        <dbReference type="EMBL" id="RLN26957.1"/>
    </source>
</evidence>
<dbReference type="AlphaFoldDB" id="A0A3R7MRU8"/>